<dbReference type="AlphaFoldDB" id="D2VIV9"/>
<protein>
    <submittedName>
        <fullName evidence="2">Predicted protein</fullName>
    </submittedName>
</protein>
<accession>D2VIV9</accession>
<feature type="domain" description="FHA" evidence="1">
    <location>
        <begin position="17"/>
        <end position="86"/>
    </location>
</feature>
<reference evidence="2 3" key="1">
    <citation type="journal article" date="2010" name="Cell">
        <title>The genome of Naegleria gruberi illuminates early eukaryotic versatility.</title>
        <authorList>
            <person name="Fritz-Laylin L.K."/>
            <person name="Prochnik S.E."/>
            <person name="Ginger M.L."/>
            <person name="Dacks J.B."/>
            <person name="Carpenter M.L."/>
            <person name="Field M.C."/>
            <person name="Kuo A."/>
            <person name="Paredez A."/>
            <person name="Chapman J."/>
            <person name="Pham J."/>
            <person name="Shu S."/>
            <person name="Neupane R."/>
            <person name="Cipriano M."/>
            <person name="Mancuso J."/>
            <person name="Tu H."/>
            <person name="Salamov A."/>
            <person name="Lindquist E."/>
            <person name="Shapiro H."/>
            <person name="Lucas S."/>
            <person name="Grigoriev I.V."/>
            <person name="Cande W.Z."/>
            <person name="Fulton C."/>
            <person name="Rokhsar D.S."/>
            <person name="Dawson S.C."/>
        </authorList>
    </citation>
    <scope>NUCLEOTIDE SEQUENCE [LARGE SCALE GENOMIC DNA]</scope>
    <source>
        <strain evidence="2 3">NEG-M</strain>
    </source>
</reference>
<keyword evidence="3" id="KW-1185">Reference proteome</keyword>
<dbReference type="InterPro" id="IPR050923">
    <property type="entry name" value="Cell_Proc_Reg/RNA_Proc"/>
</dbReference>
<dbReference type="KEGG" id="ngr:NAEGRDRAFT_68818"/>
<dbReference type="Gene3D" id="2.60.200.20">
    <property type="match status" value="1"/>
</dbReference>
<dbReference type="Proteomes" id="UP000006671">
    <property type="component" value="Unassembled WGS sequence"/>
</dbReference>
<evidence type="ECO:0000313" key="3">
    <source>
        <dbReference type="Proteomes" id="UP000006671"/>
    </source>
</evidence>
<proteinExistence type="predicted"/>
<dbReference type="OrthoDB" id="444265at2759"/>
<dbReference type="InterPro" id="IPR008984">
    <property type="entry name" value="SMAD_FHA_dom_sf"/>
</dbReference>
<dbReference type="PANTHER" id="PTHR23308">
    <property type="entry name" value="NUCLEAR INHIBITOR OF PROTEIN PHOSPHATASE-1"/>
    <property type="match status" value="1"/>
</dbReference>
<dbReference type="InParanoid" id="D2VIV9"/>
<sequence>MKNEKSNPILLYKQKAWLLGRDQDVTDISLLNPSCSSQHAVICFRKIINNDKNRYVQSSLNNEEDIKPFIIDLKSTNGTFINGERIDDSRYYELKNNDILTFGQSSREFIILLNEQQEE</sequence>
<dbReference type="RefSeq" id="XP_002675913.1">
    <property type="nucleotide sequence ID" value="XM_002675867.1"/>
</dbReference>
<dbReference type="InterPro" id="IPR000253">
    <property type="entry name" value="FHA_dom"/>
</dbReference>
<dbReference type="VEuPathDB" id="AmoebaDB:NAEGRDRAFT_68818"/>
<dbReference type="OMA" id="TYINETP"/>
<evidence type="ECO:0000259" key="1">
    <source>
        <dbReference type="PROSITE" id="PS50006"/>
    </source>
</evidence>
<dbReference type="eggNOG" id="KOG1882">
    <property type="taxonomic scope" value="Eukaryota"/>
</dbReference>
<dbReference type="PROSITE" id="PS50006">
    <property type="entry name" value="FHA_DOMAIN"/>
    <property type="match status" value="1"/>
</dbReference>
<dbReference type="SMART" id="SM00240">
    <property type="entry name" value="FHA"/>
    <property type="match status" value="1"/>
</dbReference>
<dbReference type="STRING" id="5762.D2VIV9"/>
<organism evidence="3">
    <name type="scientific">Naegleria gruberi</name>
    <name type="common">Amoeba</name>
    <dbReference type="NCBI Taxonomy" id="5762"/>
    <lineage>
        <taxon>Eukaryota</taxon>
        <taxon>Discoba</taxon>
        <taxon>Heterolobosea</taxon>
        <taxon>Tetramitia</taxon>
        <taxon>Eutetramitia</taxon>
        <taxon>Vahlkampfiidae</taxon>
        <taxon>Naegleria</taxon>
    </lineage>
</organism>
<name>D2VIV9_NAEGR</name>
<dbReference type="Pfam" id="PF00498">
    <property type="entry name" value="FHA"/>
    <property type="match status" value="1"/>
</dbReference>
<gene>
    <name evidence="2" type="ORF">NAEGRDRAFT_68818</name>
</gene>
<dbReference type="GeneID" id="8853155"/>
<dbReference type="EMBL" id="GG738875">
    <property type="protein sequence ID" value="EFC43169.1"/>
    <property type="molecule type" value="Genomic_DNA"/>
</dbReference>
<dbReference type="SUPFAM" id="SSF49879">
    <property type="entry name" value="SMAD/FHA domain"/>
    <property type="match status" value="1"/>
</dbReference>
<evidence type="ECO:0000313" key="2">
    <source>
        <dbReference type="EMBL" id="EFC43169.1"/>
    </source>
</evidence>